<dbReference type="GO" id="GO:0008907">
    <property type="term" value="F:integrase activity"/>
    <property type="evidence" value="ECO:0007669"/>
    <property type="project" value="InterPro"/>
</dbReference>
<dbReference type="InterPro" id="IPR010998">
    <property type="entry name" value="Integrase_recombinase_N"/>
</dbReference>
<dbReference type="Proteomes" id="UP000095673">
    <property type="component" value="Unassembled WGS sequence"/>
</dbReference>
<dbReference type="GO" id="GO:0003677">
    <property type="term" value="F:DNA binding"/>
    <property type="evidence" value="ECO:0007669"/>
    <property type="project" value="UniProtKB-UniRule"/>
</dbReference>
<dbReference type="Gene3D" id="3.30.160.60">
    <property type="entry name" value="Classic Zinc Finger"/>
    <property type="match status" value="1"/>
</dbReference>
<dbReference type="CDD" id="cd01189">
    <property type="entry name" value="INT_ICEBs1_C_like"/>
    <property type="match status" value="1"/>
</dbReference>
<dbReference type="OrthoDB" id="9803188at2"/>
<dbReference type="InterPro" id="IPR004191">
    <property type="entry name" value="Integrase_Tn916-type_DNA-bd_N"/>
</dbReference>
<dbReference type="InterPro" id="IPR011010">
    <property type="entry name" value="DNA_brk_join_enz"/>
</dbReference>
<dbReference type="InterPro" id="IPR044068">
    <property type="entry name" value="CB"/>
</dbReference>
<reference evidence="7 8" key="1">
    <citation type="submission" date="2015-09" db="EMBL/GenBank/DDBJ databases">
        <authorList>
            <consortium name="Pathogen Informatics"/>
        </authorList>
    </citation>
    <scope>NUCLEOTIDE SEQUENCE [LARGE SCALE GENOMIC DNA]</scope>
    <source>
        <strain evidence="7 8">2789STDY5834968</strain>
    </source>
</reference>
<dbReference type="PROSITE" id="PS51898">
    <property type="entry name" value="TYR_RECOMBINASE"/>
    <property type="match status" value="1"/>
</dbReference>
<dbReference type="PANTHER" id="PTHR30349">
    <property type="entry name" value="PHAGE INTEGRASE-RELATED"/>
    <property type="match status" value="1"/>
</dbReference>
<keyword evidence="2 4" id="KW-0238">DNA-binding</keyword>
<evidence type="ECO:0000313" key="8">
    <source>
        <dbReference type="Proteomes" id="UP000095673"/>
    </source>
</evidence>
<feature type="domain" description="Core-binding (CB)" evidence="6">
    <location>
        <begin position="70"/>
        <end position="152"/>
    </location>
</feature>
<dbReference type="PROSITE" id="PS51900">
    <property type="entry name" value="CB"/>
    <property type="match status" value="1"/>
</dbReference>
<evidence type="ECO:0000313" key="7">
    <source>
        <dbReference type="EMBL" id="CUM95301.1"/>
    </source>
</evidence>
<dbReference type="Pfam" id="PF00589">
    <property type="entry name" value="Phage_integrase"/>
    <property type="match status" value="1"/>
</dbReference>
<name>A0A173SY43_9FIRM</name>
<dbReference type="GO" id="GO:0006310">
    <property type="term" value="P:DNA recombination"/>
    <property type="evidence" value="ECO:0007669"/>
    <property type="project" value="UniProtKB-KW"/>
</dbReference>
<protein>
    <submittedName>
        <fullName evidence="7">Integrase</fullName>
    </submittedName>
</protein>
<comment type="similarity">
    <text evidence="1">Belongs to the 'phage' integrase family.</text>
</comment>
<evidence type="ECO:0000256" key="3">
    <source>
        <dbReference type="ARBA" id="ARBA00023172"/>
    </source>
</evidence>
<dbReference type="SUPFAM" id="SSF54171">
    <property type="entry name" value="DNA-binding domain"/>
    <property type="match status" value="1"/>
</dbReference>
<dbReference type="Gene3D" id="1.10.150.130">
    <property type="match status" value="1"/>
</dbReference>
<feature type="domain" description="Tyr recombinase" evidence="5">
    <location>
        <begin position="178"/>
        <end position="403"/>
    </location>
</feature>
<dbReference type="InterPro" id="IPR002104">
    <property type="entry name" value="Integrase_catalytic"/>
</dbReference>
<keyword evidence="3" id="KW-0233">DNA recombination</keyword>
<proteinExistence type="inferred from homology"/>
<dbReference type="InterPro" id="IPR050090">
    <property type="entry name" value="Tyrosine_recombinase_XerCD"/>
</dbReference>
<evidence type="ECO:0000259" key="6">
    <source>
        <dbReference type="PROSITE" id="PS51900"/>
    </source>
</evidence>
<dbReference type="InterPro" id="IPR016177">
    <property type="entry name" value="DNA-bd_dom_sf"/>
</dbReference>
<dbReference type="RefSeq" id="WP_055196097.1">
    <property type="nucleotide sequence ID" value="NZ_CP143947.1"/>
</dbReference>
<sequence length="412" mass="48109">MAKARKDNKGRALRKGESQRTDNTYVYTYTDPFKKRRFVYARDLQTLREKEADLIKNQLDGLDVYVAGSATLNYVFDRYMSTKYDLRRTTRSNYLYMYDHFVREGFGQRKIGEIKYSDVMYFYYYLLNEKDLQANTVDTIHTVLHPTFQLAVRDGIIRMNPSDGVMAEIKRKAGKNKGIRHALTVEQQRAFMNYTANNPVFYHWHPLFTVLLGTGCRIGEVIGLRWDDLDFEKRLISINHSVTYYAREGNKTRKSEFAVSLPKTEAGIRTVPMMDAVYEAFKEEYEVQKENGFNSTVIDGMTGFIFCNRFGNIHNPQTVNRTIKRILENYNAEEVINAKKERRQPVIIPNFSCHHLRHTFCTRFCEKETNVKVIQAVMGHANIETTMDIYAEVTDAKKKEAIENLSHNLDIF</sequence>
<dbReference type="EMBL" id="CYXM01000005">
    <property type="protein sequence ID" value="CUM95301.1"/>
    <property type="molecule type" value="Genomic_DNA"/>
</dbReference>
<evidence type="ECO:0000256" key="1">
    <source>
        <dbReference type="ARBA" id="ARBA00008857"/>
    </source>
</evidence>
<evidence type="ECO:0000259" key="5">
    <source>
        <dbReference type="PROSITE" id="PS51898"/>
    </source>
</evidence>
<accession>A0A173SY43</accession>
<dbReference type="Pfam" id="PF02920">
    <property type="entry name" value="Integrase_DNA"/>
    <property type="match status" value="1"/>
</dbReference>
<evidence type="ECO:0000256" key="2">
    <source>
        <dbReference type="ARBA" id="ARBA00023125"/>
    </source>
</evidence>
<dbReference type="Gene3D" id="1.10.443.10">
    <property type="entry name" value="Intergrase catalytic core"/>
    <property type="match status" value="1"/>
</dbReference>
<dbReference type="AlphaFoldDB" id="A0A173SY43"/>
<organism evidence="7 8">
    <name type="scientific">Agathobacter rectalis</name>
    <dbReference type="NCBI Taxonomy" id="39491"/>
    <lineage>
        <taxon>Bacteria</taxon>
        <taxon>Bacillati</taxon>
        <taxon>Bacillota</taxon>
        <taxon>Clostridia</taxon>
        <taxon>Lachnospirales</taxon>
        <taxon>Lachnospiraceae</taxon>
        <taxon>Agathobacter</taxon>
    </lineage>
</organism>
<dbReference type="PANTHER" id="PTHR30349:SF41">
    <property type="entry name" value="INTEGRASE_RECOMBINASE PROTEIN MJ0367-RELATED"/>
    <property type="match status" value="1"/>
</dbReference>
<dbReference type="InterPro" id="IPR013762">
    <property type="entry name" value="Integrase-like_cat_sf"/>
</dbReference>
<dbReference type="SUPFAM" id="SSF56349">
    <property type="entry name" value="DNA breaking-rejoining enzymes"/>
    <property type="match status" value="1"/>
</dbReference>
<gene>
    <name evidence="7" type="primary">Int-Tn_2</name>
    <name evidence="7" type="ORF">ERS852580_01295</name>
</gene>
<evidence type="ECO:0000256" key="4">
    <source>
        <dbReference type="PROSITE-ProRule" id="PRU01248"/>
    </source>
</evidence>